<feature type="disulfide bond" evidence="4">
    <location>
        <begin position="213"/>
        <end position="240"/>
    </location>
</feature>
<organism evidence="6 7">
    <name type="scientific">Holothuria leucospilota</name>
    <name type="common">Black long sea cucumber</name>
    <name type="synonym">Mertensiothuria leucospilota</name>
    <dbReference type="NCBI Taxonomy" id="206669"/>
    <lineage>
        <taxon>Eukaryota</taxon>
        <taxon>Metazoa</taxon>
        <taxon>Echinodermata</taxon>
        <taxon>Eleutherozoa</taxon>
        <taxon>Echinozoa</taxon>
        <taxon>Holothuroidea</taxon>
        <taxon>Aspidochirotacea</taxon>
        <taxon>Aspidochirotida</taxon>
        <taxon>Holothuriidae</taxon>
        <taxon>Holothuria</taxon>
    </lineage>
</organism>
<evidence type="ECO:0000256" key="4">
    <source>
        <dbReference type="PROSITE-ProRule" id="PRU00302"/>
    </source>
</evidence>
<dbReference type="GO" id="GO:0005615">
    <property type="term" value="C:extracellular space"/>
    <property type="evidence" value="ECO:0007669"/>
    <property type="project" value="TreeGrafter"/>
</dbReference>
<dbReference type="AlphaFoldDB" id="A0A9Q1BI83"/>
<name>A0A9Q1BI83_HOLLE</name>
<dbReference type="PROSITE" id="PS50923">
    <property type="entry name" value="SUSHI"/>
    <property type="match status" value="3"/>
</dbReference>
<dbReference type="Gene3D" id="2.10.70.10">
    <property type="entry name" value="Complement Module, domain 1"/>
    <property type="match status" value="4"/>
</dbReference>
<feature type="disulfide bond" evidence="4">
    <location>
        <begin position="152"/>
        <end position="179"/>
    </location>
</feature>
<feature type="disulfide bond" evidence="4">
    <location>
        <begin position="184"/>
        <end position="227"/>
    </location>
</feature>
<feature type="domain" description="Sushi" evidence="5">
    <location>
        <begin position="182"/>
        <end position="242"/>
    </location>
</feature>
<dbReference type="PANTHER" id="PTHR45785:SF12">
    <property type="entry name" value="COMPLEMENT FACTOR H-RELATED PROTEIN 1-RELATED"/>
    <property type="match status" value="1"/>
</dbReference>
<keyword evidence="1 4" id="KW-0768">Sushi</keyword>
<dbReference type="GO" id="GO:0006956">
    <property type="term" value="P:complement activation"/>
    <property type="evidence" value="ECO:0007669"/>
    <property type="project" value="TreeGrafter"/>
</dbReference>
<sequence length="324" mass="34905">MLSSCNININAHVIARNPSDEVVTSIQDGDYAELSCDDGYTGRGTAHVTCSDGTLDTTEPFVCFESCYLPDNYEFKDESLTEPVEDGLHVDIRCADNFPQTFTIKRSCNNGSFGTLPPCSKPCSLPSLDGTNLMSDATGDVVENGTVVTYSCHDDYNLNGTDDVLCLYGDLIPPDLPQCIAKPCSLPSLDGTNLMSDATGDVVENGTVVTYSCHDDYNLNGTDDVLCLYGDLIPPDLPQCIAKPCSLPSLDGTNLMSDATGDVVENGTVVTYSCHDDYNLNGTDDVLCLYGDLIPPDLPQCIGKLHIGQFMPDILIIEFYSGYI</sequence>
<feature type="disulfide bond" evidence="4">
    <location>
        <begin position="123"/>
        <end position="166"/>
    </location>
</feature>
<feature type="domain" description="Sushi" evidence="5">
    <location>
        <begin position="243"/>
        <end position="303"/>
    </location>
</feature>
<dbReference type="PANTHER" id="PTHR45785">
    <property type="entry name" value="COMPLEMENT FACTOR H-RELATED"/>
    <property type="match status" value="1"/>
</dbReference>
<reference evidence="6" key="1">
    <citation type="submission" date="2021-10" db="EMBL/GenBank/DDBJ databases">
        <title>Tropical sea cucumber genome reveals ecological adaptation and Cuvierian tubules defense mechanism.</title>
        <authorList>
            <person name="Chen T."/>
        </authorList>
    </citation>
    <scope>NUCLEOTIDE SEQUENCE</scope>
    <source>
        <strain evidence="6">Nanhai2018</strain>
        <tissue evidence="6">Muscle</tissue>
    </source>
</reference>
<feature type="domain" description="Sushi" evidence="5">
    <location>
        <begin position="121"/>
        <end position="181"/>
    </location>
</feature>
<keyword evidence="3 4" id="KW-1015">Disulfide bond</keyword>
<dbReference type="InterPro" id="IPR051503">
    <property type="entry name" value="ComplSys_Reg/VirEntry_Med"/>
</dbReference>
<keyword evidence="7" id="KW-1185">Reference proteome</keyword>
<evidence type="ECO:0000259" key="5">
    <source>
        <dbReference type="PROSITE" id="PS50923"/>
    </source>
</evidence>
<dbReference type="Pfam" id="PF00084">
    <property type="entry name" value="Sushi"/>
    <property type="match status" value="1"/>
</dbReference>
<gene>
    <name evidence="6" type="ORF">HOLleu_31440</name>
</gene>
<dbReference type="Proteomes" id="UP001152320">
    <property type="component" value="Chromosome 16"/>
</dbReference>
<dbReference type="SUPFAM" id="SSF57535">
    <property type="entry name" value="Complement control module/SCR domain"/>
    <property type="match status" value="3"/>
</dbReference>
<evidence type="ECO:0000313" key="6">
    <source>
        <dbReference type="EMBL" id="KAJ8026569.1"/>
    </source>
</evidence>
<evidence type="ECO:0000313" key="7">
    <source>
        <dbReference type="Proteomes" id="UP001152320"/>
    </source>
</evidence>
<evidence type="ECO:0000256" key="2">
    <source>
        <dbReference type="ARBA" id="ARBA00022729"/>
    </source>
</evidence>
<feature type="disulfide bond" evidence="4">
    <location>
        <begin position="274"/>
        <end position="301"/>
    </location>
</feature>
<keyword evidence="2" id="KW-0732">Signal</keyword>
<evidence type="ECO:0000256" key="1">
    <source>
        <dbReference type="ARBA" id="ARBA00022659"/>
    </source>
</evidence>
<dbReference type="GO" id="GO:0001851">
    <property type="term" value="F:complement component C3b binding"/>
    <property type="evidence" value="ECO:0007669"/>
    <property type="project" value="TreeGrafter"/>
</dbReference>
<comment type="caution">
    <text evidence="6">The sequence shown here is derived from an EMBL/GenBank/DDBJ whole genome shotgun (WGS) entry which is preliminary data.</text>
</comment>
<dbReference type="InterPro" id="IPR035976">
    <property type="entry name" value="Sushi/SCR/CCP_sf"/>
</dbReference>
<proteinExistence type="predicted"/>
<feature type="disulfide bond" evidence="4">
    <location>
        <begin position="245"/>
        <end position="288"/>
    </location>
</feature>
<accession>A0A9Q1BI83</accession>
<dbReference type="InterPro" id="IPR000436">
    <property type="entry name" value="Sushi_SCR_CCP_dom"/>
</dbReference>
<evidence type="ECO:0000256" key="3">
    <source>
        <dbReference type="ARBA" id="ARBA00023157"/>
    </source>
</evidence>
<dbReference type="OrthoDB" id="6480633at2759"/>
<dbReference type="EMBL" id="JAIZAY010000016">
    <property type="protein sequence ID" value="KAJ8026569.1"/>
    <property type="molecule type" value="Genomic_DNA"/>
</dbReference>
<dbReference type="SMART" id="SM00032">
    <property type="entry name" value="CCP"/>
    <property type="match status" value="4"/>
</dbReference>
<protein>
    <submittedName>
        <fullName evidence="6">Complement factor H</fullName>
    </submittedName>
</protein>